<keyword evidence="3" id="KW-1185">Reference proteome</keyword>
<protein>
    <recommendedName>
        <fullName evidence="4">Secreted protein</fullName>
    </recommendedName>
</protein>
<organism evidence="2 3">
    <name type="scientific">Massilia arenae</name>
    <dbReference type="NCBI Taxonomy" id="2603288"/>
    <lineage>
        <taxon>Bacteria</taxon>
        <taxon>Pseudomonadati</taxon>
        <taxon>Pseudomonadota</taxon>
        <taxon>Betaproteobacteria</taxon>
        <taxon>Burkholderiales</taxon>
        <taxon>Oxalobacteraceae</taxon>
        <taxon>Telluria group</taxon>
        <taxon>Massilia</taxon>
    </lineage>
</organism>
<feature type="signal peptide" evidence="1">
    <location>
        <begin position="1"/>
        <end position="25"/>
    </location>
</feature>
<evidence type="ECO:0000313" key="3">
    <source>
        <dbReference type="Proteomes" id="UP000321413"/>
    </source>
</evidence>
<evidence type="ECO:0008006" key="4">
    <source>
        <dbReference type="Google" id="ProtNLM"/>
    </source>
</evidence>
<gene>
    <name evidence="2" type="ORF">FVD38_02650</name>
</gene>
<dbReference type="Proteomes" id="UP000321413">
    <property type="component" value="Unassembled WGS sequence"/>
</dbReference>
<keyword evidence="1" id="KW-0732">Signal</keyword>
<proteinExistence type="predicted"/>
<dbReference type="EMBL" id="VPFD01000002">
    <property type="protein sequence ID" value="TXG02096.1"/>
    <property type="molecule type" value="Genomic_DNA"/>
</dbReference>
<dbReference type="RefSeq" id="WP_147933409.1">
    <property type="nucleotide sequence ID" value="NZ_VPFD01000002.1"/>
</dbReference>
<evidence type="ECO:0000256" key="1">
    <source>
        <dbReference type="SAM" id="SignalP"/>
    </source>
</evidence>
<evidence type="ECO:0000313" key="2">
    <source>
        <dbReference type="EMBL" id="TXG02096.1"/>
    </source>
</evidence>
<feature type="chain" id="PRO_5022853303" description="Secreted protein" evidence="1">
    <location>
        <begin position="26"/>
        <end position="142"/>
    </location>
</feature>
<reference evidence="2 3" key="1">
    <citation type="submission" date="2019-08" db="EMBL/GenBank/DDBJ databases">
        <title>Massilia golmudensis sp. nov., isolated from sand in the Qinghai-Tibetan Plateau.</title>
        <authorList>
            <person name="Zhang B."/>
        </authorList>
    </citation>
    <scope>NUCLEOTIDE SEQUENCE [LARGE SCALE GENOMIC DNA]</scope>
    <source>
        <strain evidence="2 3">GEM5</strain>
    </source>
</reference>
<sequence length="142" mass="15056">MHTRFVTAASAAGLVALLGAAPVAAANPAAPVLQEMQVPVAGISCSRIGPPPQRVTPSAEVIDSIDGVYRLSNGQKLGIAASDQQVVADFGRWHQIPLVATAPERFESRDGLVWVRYEADEDTERIVVSYPADARGRYADAC</sequence>
<comment type="caution">
    <text evidence="2">The sequence shown here is derived from an EMBL/GenBank/DDBJ whole genome shotgun (WGS) entry which is preliminary data.</text>
</comment>
<dbReference type="AlphaFoldDB" id="A0A5C7G7Q6"/>
<name>A0A5C7G7Q6_9BURK</name>
<accession>A0A5C7G7Q6</accession>